<dbReference type="STRING" id="3750.A0A498HUS3"/>
<reference evidence="1 2" key="1">
    <citation type="submission" date="2018-10" db="EMBL/GenBank/DDBJ databases">
        <title>A high-quality apple genome assembly.</title>
        <authorList>
            <person name="Hu J."/>
        </authorList>
    </citation>
    <scope>NUCLEOTIDE SEQUENCE [LARGE SCALE GENOMIC DNA]</scope>
    <source>
        <strain evidence="2">cv. HFTH1</strain>
        <tissue evidence="1">Young leaf</tissue>
    </source>
</reference>
<protein>
    <submittedName>
        <fullName evidence="1">Uncharacterized protein</fullName>
    </submittedName>
</protein>
<dbReference type="Proteomes" id="UP000290289">
    <property type="component" value="Chromosome 15"/>
</dbReference>
<keyword evidence="2" id="KW-1185">Reference proteome</keyword>
<dbReference type="EMBL" id="RDQH01000341">
    <property type="protein sequence ID" value="RXH74014.1"/>
    <property type="molecule type" value="Genomic_DNA"/>
</dbReference>
<sequence>MKVFAQNCPYVTSKVVPRGTVDDQCADHFAPGFLLGFLLCDLLCTVRLRFSPLDARVDHRCATPAPPLFFSLFPFRFHFSHASIIDGPAFASLSLAVLSSAILNSSFVSPKRRIFSPSNLPSFSQELSTTVQLDPIQFFIQKRWHFLVSLDPPPPPLPHPNQQPHLRLILTETPRIERNPSFILLHLPVFPDLANVFEVLLPQLLLYPNPFDALNGEAAALMMFYQAAYEQRVKGIDCFLVDKNRMVIKWDLDLCIKMSYNVHYRILSYLFPREHSNASLNMIMQANIVLYLTNVTKLKQQLSLDVRSSHSLKEIVKNWIDSKLSTASLPKVVQ</sequence>
<comment type="caution">
    <text evidence="1">The sequence shown here is derived from an EMBL/GenBank/DDBJ whole genome shotgun (WGS) entry which is preliminary data.</text>
</comment>
<proteinExistence type="predicted"/>
<dbReference type="AlphaFoldDB" id="A0A498HUS3"/>
<gene>
    <name evidence="1" type="ORF">DVH24_016836</name>
</gene>
<organism evidence="1 2">
    <name type="scientific">Malus domestica</name>
    <name type="common">Apple</name>
    <name type="synonym">Pyrus malus</name>
    <dbReference type="NCBI Taxonomy" id="3750"/>
    <lineage>
        <taxon>Eukaryota</taxon>
        <taxon>Viridiplantae</taxon>
        <taxon>Streptophyta</taxon>
        <taxon>Embryophyta</taxon>
        <taxon>Tracheophyta</taxon>
        <taxon>Spermatophyta</taxon>
        <taxon>Magnoliopsida</taxon>
        <taxon>eudicotyledons</taxon>
        <taxon>Gunneridae</taxon>
        <taxon>Pentapetalae</taxon>
        <taxon>rosids</taxon>
        <taxon>fabids</taxon>
        <taxon>Rosales</taxon>
        <taxon>Rosaceae</taxon>
        <taxon>Amygdaloideae</taxon>
        <taxon>Maleae</taxon>
        <taxon>Malus</taxon>
    </lineage>
</organism>
<accession>A0A498HUS3</accession>
<name>A0A498HUS3_MALDO</name>
<evidence type="ECO:0000313" key="2">
    <source>
        <dbReference type="Proteomes" id="UP000290289"/>
    </source>
</evidence>
<evidence type="ECO:0000313" key="1">
    <source>
        <dbReference type="EMBL" id="RXH74014.1"/>
    </source>
</evidence>